<dbReference type="OrthoDB" id="426293at2759"/>
<feature type="transmembrane region" description="Helical" evidence="1">
    <location>
        <begin position="15"/>
        <end position="34"/>
    </location>
</feature>
<keyword evidence="1" id="KW-1133">Transmembrane helix</keyword>
<protein>
    <submittedName>
        <fullName evidence="2">Uncharacterized protein</fullName>
    </submittedName>
</protein>
<dbReference type="EMBL" id="KZ613866">
    <property type="protein sequence ID" value="PMD53965.1"/>
    <property type="molecule type" value="Genomic_DNA"/>
</dbReference>
<keyword evidence="3" id="KW-1185">Reference proteome</keyword>
<sequence length="78" mass="8749">MEPRASTLLGQNVKLLTYVSIFYLPLVFCAIRIFPISPTFSLRFSHYANASKQSIWSTSDTFGYPNLVCTMVNIGVPN</sequence>
<evidence type="ECO:0000313" key="2">
    <source>
        <dbReference type="EMBL" id="PMD53965.1"/>
    </source>
</evidence>
<dbReference type="Proteomes" id="UP000235371">
    <property type="component" value="Unassembled WGS sequence"/>
</dbReference>
<organism evidence="2 3">
    <name type="scientific">Hyaloscypha bicolor E</name>
    <dbReference type="NCBI Taxonomy" id="1095630"/>
    <lineage>
        <taxon>Eukaryota</taxon>
        <taxon>Fungi</taxon>
        <taxon>Dikarya</taxon>
        <taxon>Ascomycota</taxon>
        <taxon>Pezizomycotina</taxon>
        <taxon>Leotiomycetes</taxon>
        <taxon>Helotiales</taxon>
        <taxon>Hyaloscyphaceae</taxon>
        <taxon>Hyaloscypha</taxon>
        <taxon>Hyaloscypha bicolor</taxon>
    </lineage>
</organism>
<reference evidence="2 3" key="1">
    <citation type="submission" date="2016-04" db="EMBL/GenBank/DDBJ databases">
        <title>A degradative enzymes factory behind the ericoid mycorrhizal symbiosis.</title>
        <authorList>
            <consortium name="DOE Joint Genome Institute"/>
            <person name="Martino E."/>
            <person name="Morin E."/>
            <person name="Grelet G."/>
            <person name="Kuo A."/>
            <person name="Kohler A."/>
            <person name="Daghino S."/>
            <person name="Barry K."/>
            <person name="Choi C."/>
            <person name="Cichocki N."/>
            <person name="Clum A."/>
            <person name="Copeland A."/>
            <person name="Hainaut M."/>
            <person name="Haridas S."/>
            <person name="Labutti K."/>
            <person name="Lindquist E."/>
            <person name="Lipzen A."/>
            <person name="Khouja H.-R."/>
            <person name="Murat C."/>
            <person name="Ohm R."/>
            <person name="Olson A."/>
            <person name="Spatafora J."/>
            <person name="Veneault-Fourrey C."/>
            <person name="Henrissat B."/>
            <person name="Grigoriev I."/>
            <person name="Martin F."/>
            <person name="Perotto S."/>
        </authorList>
    </citation>
    <scope>NUCLEOTIDE SEQUENCE [LARGE SCALE GENOMIC DNA]</scope>
    <source>
        <strain evidence="2 3">E</strain>
    </source>
</reference>
<keyword evidence="1" id="KW-0812">Transmembrane</keyword>
<evidence type="ECO:0000313" key="3">
    <source>
        <dbReference type="Proteomes" id="UP000235371"/>
    </source>
</evidence>
<gene>
    <name evidence="2" type="ORF">K444DRAFT_618424</name>
</gene>
<keyword evidence="1" id="KW-0472">Membrane</keyword>
<dbReference type="InParanoid" id="A0A2J6ST59"/>
<dbReference type="RefSeq" id="XP_024730869.1">
    <property type="nucleotide sequence ID" value="XM_024881321.1"/>
</dbReference>
<evidence type="ECO:0000256" key="1">
    <source>
        <dbReference type="SAM" id="Phobius"/>
    </source>
</evidence>
<name>A0A2J6ST59_9HELO</name>
<dbReference type="AlphaFoldDB" id="A0A2J6ST59"/>
<dbReference type="STRING" id="1095630.A0A2J6ST59"/>
<dbReference type="GeneID" id="36589398"/>
<accession>A0A2J6ST59</accession>
<proteinExistence type="predicted"/>